<evidence type="ECO:0000313" key="2">
    <source>
        <dbReference type="Proteomes" id="UP001597112"/>
    </source>
</evidence>
<dbReference type="RefSeq" id="WP_377575138.1">
    <property type="nucleotide sequence ID" value="NZ_JBHTKA010000001.1"/>
</dbReference>
<name>A0ABW3JXX3_9BACT</name>
<proteinExistence type="predicted"/>
<comment type="caution">
    <text evidence="1">The sequence shown here is derived from an EMBL/GenBank/DDBJ whole genome shotgun (WGS) entry which is preliminary data.</text>
</comment>
<protein>
    <submittedName>
        <fullName evidence="1">Uncharacterized protein</fullName>
    </submittedName>
</protein>
<keyword evidence="2" id="KW-1185">Reference proteome</keyword>
<reference evidence="2" key="1">
    <citation type="journal article" date="2019" name="Int. J. Syst. Evol. Microbiol.">
        <title>The Global Catalogue of Microorganisms (GCM) 10K type strain sequencing project: providing services to taxonomists for standard genome sequencing and annotation.</title>
        <authorList>
            <consortium name="The Broad Institute Genomics Platform"/>
            <consortium name="The Broad Institute Genome Sequencing Center for Infectious Disease"/>
            <person name="Wu L."/>
            <person name="Ma J."/>
        </authorList>
    </citation>
    <scope>NUCLEOTIDE SEQUENCE [LARGE SCALE GENOMIC DNA]</scope>
    <source>
        <strain evidence="2">CCUG 58938</strain>
    </source>
</reference>
<sequence>MKTKALSLIAVAAIATLSFTFVTVKTRNVNKNIETKPLKVVHDEPIGGFTMEDKL</sequence>
<gene>
    <name evidence="1" type="ORF">ACFQ21_03940</name>
</gene>
<dbReference type="EMBL" id="JBHTKA010000001">
    <property type="protein sequence ID" value="MFD0998438.1"/>
    <property type="molecule type" value="Genomic_DNA"/>
</dbReference>
<organism evidence="1 2">
    <name type="scientific">Ohtaekwangia kribbensis</name>
    <dbReference type="NCBI Taxonomy" id="688913"/>
    <lineage>
        <taxon>Bacteria</taxon>
        <taxon>Pseudomonadati</taxon>
        <taxon>Bacteroidota</taxon>
        <taxon>Cytophagia</taxon>
        <taxon>Cytophagales</taxon>
        <taxon>Fulvivirgaceae</taxon>
        <taxon>Ohtaekwangia</taxon>
    </lineage>
</organism>
<dbReference type="Proteomes" id="UP001597112">
    <property type="component" value="Unassembled WGS sequence"/>
</dbReference>
<accession>A0ABW3JXX3</accession>
<evidence type="ECO:0000313" key="1">
    <source>
        <dbReference type="EMBL" id="MFD0998438.1"/>
    </source>
</evidence>